<name>A0A1A8TER1_9GAMM</name>
<accession>A0A1A8TER1</accession>
<proteinExistence type="predicted"/>
<feature type="domain" description="DUF306" evidence="2">
    <location>
        <begin position="34"/>
        <end position="137"/>
    </location>
</feature>
<dbReference type="RefSeq" id="WP_067208644.1">
    <property type="nucleotide sequence ID" value="NZ_FLOC01000008.1"/>
</dbReference>
<feature type="signal peptide" evidence="1">
    <location>
        <begin position="1"/>
        <end position="23"/>
    </location>
</feature>
<dbReference type="STRING" id="295068.MAQ5080_01716"/>
<protein>
    <submittedName>
        <fullName evidence="3">Heat-inducible protein</fullName>
    </submittedName>
</protein>
<dbReference type="InterPro" id="IPR053147">
    <property type="entry name" value="Hsp_HslJ-like"/>
</dbReference>
<gene>
    <name evidence="3" type="ORF">MAQ5080_01716</name>
</gene>
<dbReference type="Proteomes" id="UP000092627">
    <property type="component" value="Unassembled WGS sequence"/>
</dbReference>
<dbReference type="Gene3D" id="2.40.128.270">
    <property type="match status" value="1"/>
</dbReference>
<evidence type="ECO:0000313" key="4">
    <source>
        <dbReference type="Proteomes" id="UP000092627"/>
    </source>
</evidence>
<dbReference type="Pfam" id="PF03724">
    <property type="entry name" value="META"/>
    <property type="match status" value="1"/>
</dbReference>
<dbReference type="OrthoDB" id="5348860at2"/>
<evidence type="ECO:0000259" key="2">
    <source>
        <dbReference type="Pfam" id="PF03724"/>
    </source>
</evidence>
<keyword evidence="4" id="KW-1185">Reference proteome</keyword>
<dbReference type="AlphaFoldDB" id="A0A1A8TER1"/>
<sequence length="145" mass="15614">MGYWIPVAAMSLVLAGCAGTATAPDHKTVSVDELSGQWQIESIDQGGIIDSSHITLTFTEDGRVSGSSGCNRYSASVSQQDDRVLIHQAVSTRMTCAPSLMQQEQRFLSALQETTAFYTVSETWLVAEDAQGTPRLKMLPLSTGN</sequence>
<keyword evidence="1" id="KW-0732">Signal</keyword>
<organism evidence="3 4">
    <name type="scientific">Marinomonas aquimarina</name>
    <dbReference type="NCBI Taxonomy" id="295068"/>
    <lineage>
        <taxon>Bacteria</taxon>
        <taxon>Pseudomonadati</taxon>
        <taxon>Pseudomonadota</taxon>
        <taxon>Gammaproteobacteria</taxon>
        <taxon>Oceanospirillales</taxon>
        <taxon>Oceanospirillaceae</taxon>
        <taxon>Marinomonas</taxon>
    </lineage>
</organism>
<evidence type="ECO:0000256" key="1">
    <source>
        <dbReference type="SAM" id="SignalP"/>
    </source>
</evidence>
<feature type="chain" id="PRO_5008378990" evidence="1">
    <location>
        <begin position="24"/>
        <end position="145"/>
    </location>
</feature>
<dbReference type="PANTHER" id="PTHR35535">
    <property type="entry name" value="HEAT SHOCK PROTEIN HSLJ"/>
    <property type="match status" value="1"/>
</dbReference>
<evidence type="ECO:0000313" key="3">
    <source>
        <dbReference type="EMBL" id="SBS30583.1"/>
    </source>
</evidence>
<dbReference type="InterPro" id="IPR038670">
    <property type="entry name" value="HslJ-like_sf"/>
</dbReference>
<reference evidence="3 4" key="1">
    <citation type="submission" date="2016-06" db="EMBL/GenBank/DDBJ databases">
        <authorList>
            <person name="Kjaerup R.B."/>
            <person name="Dalgaard T.S."/>
            <person name="Juul-Madsen H.R."/>
        </authorList>
    </citation>
    <scope>NUCLEOTIDE SEQUENCE [LARGE SCALE GENOMIC DNA]</scope>
    <source>
        <strain evidence="3 4">CECT 5080</strain>
    </source>
</reference>
<dbReference type="EMBL" id="FLOC01000008">
    <property type="protein sequence ID" value="SBS30583.1"/>
    <property type="molecule type" value="Genomic_DNA"/>
</dbReference>
<dbReference type="PANTHER" id="PTHR35535:SF1">
    <property type="entry name" value="HEAT SHOCK PROTEIN HSLJ"/>
    <property type="match status" value="1"/>
</dbReference>
<dbReference type="InterPro" id="IPR005184">
    <property type="entry name" value="DUF306_Meta_HslJ"/>
</dbReference>